<dbReference type="EMBL" id="JBHTIL010000001">
    <property type="protein sequence ID" value="MFD0925599.1"/>
    <property type="molecule type" value="Genomic_DNA"/>
</dbReference>
<name>A0ABW3G4V6_9NOCA</name>
<gene>
    <name evidence="2" type="ORF">ACFQ04_07590</name>
</gene>
<dbReference type="Proteomes" id="UP001597068">
    <property type="component" value="Unassembled WGS sequence"/>
</dbReference>
<comment type="caution">
    <text evidence="2">The sequence shown here is derived from an EMBL/GenBank/DDBJ whole genome shotgun (WGS) entry which is preliminary data.</text>
</comment>
<sequence length="157" mass="17325">MATNNEAGLIRASLFDDLVRCETRLYNAVGEQLRAEHSLTTTQYELLRYFRARPRSRVADVAAYFAAGMGAISKGVDRLQERGWVMRDTNPDDRRSSLVSLTADGDRVAVRAEGTYLRCLEQLLTPALGDEELAGTAAALGCLRTYLERERVGIPAG</sequence>
<evidence type="ECO:0000313" key="2">
    <source>
        <dbReference type="EMBL" id="MFD0925599.1"/>
    </source>
</evidence>
<dbReference type="InterPro" id="IPR000835">
    <property type="entry name" value="HTH_MarR-typ"/>
</dbReference>
<accession>A0ABW3G4V6</accession>
<dbReference type="InterPro" id="IPR039422">
    <property type="entry name" value="MarR/SlyA-like"/>
</dbReference>
<dbReference type="InterPro" id="IPR036388">
    <property type="entry name" value="WH-like_DNA-bd_sf"/>
</dbReference>
<dbReference type="Gene3D" id="1.10.10.10">
    <property type="entry name" value="Winged helix-like DNA-binding domain superfamily/Winged helix DNA-binding domain"/>
    <property type="match status" value="1"/>
</dbReference>
<dbReference type="SMART" id="SM00347">
    <property type="entry name" value="HTH_MARR"/>
    <property type="match status" value="1"/>
</dbReference>
<evidence type="ECO:0000259" key="1">
    <source>
        <dbReference type="PROSITE" id="PS50995"/>
    </source>
</evidence>
<evidence type="ECO:0000313" key="3">
    <source>
        <dbReference type="Proteomes" id="UP001597068"/>
    </source>
</evidence>
<reference evidence="3" key="1">
    <citation type="journal article" date="2019" name="Int. J. Syst. Evol. Microbiol.">
        <title>The Global Catalogue of Microorganisms (GCM) 10K type strain sequencing project: providing services to taxonomists for standard genome sequencing and annotation.</title>
        <authorList>
            <consortium name="The Broad Institute Genomics Platform"/>
            <consortium name="The Broad Institute Genome Sequencing Center for Infectious Disease"/>
            <person name="Wu L."/>
            <person name="Ma J."/>
        </authorList>
    </citation>
    <scope>NUCLEOTIDE SEQUENCE [LARGE SCALE GENOMIC DNA]</scope>
    <source>
        <strain evidence="3">CCUG 50873</strain>
    </source>
</reference>
<organism evidence="2 3">
    <name type="scientific">Williamsia deligens</name>
    <dbReference type="NCBI Taxonomy" id="321325"/>
    <lineage>
        <taxon>Bacteria</taxon>
        <taxon>Bacillati</taxon>
        <taxon>Actinomycetota</taxon>
        <taxon>Actinomycetes</taxon>
        <taxon>Mycobacteriales</taxon>
        <taxon>Nocardiaceae</taxon>
        <taxon>Williamsia</taxon>
    </lineage>
</organism>
<dbReference type="PRINTS" id="PR00598">
    <property type="entry name" value="HTHMARR"/>
</dbReference>
<dbReference type="PANTHER" id="PTHR33164:SF94">
    <property type="entry name" value="TRANSCRIPTIONAL REGULATORY PROTEIN-RELATED"/>
    <property type="match status" value="1"/>
</dbReference>
<protein>
    <submittedName>
        <fullName evidence="2">MarR family winged helix-turn-helix transcriptional regulator</fullName>
    </submittedName>
</protein>
<dbReference type="PANTHER" id="PTHR33164">
    <property type="entry name" value="TRANSCRIPTIONAL REGULATOR, MARR FAMILY"/>
    <property type="match status" value="1"/>
</dbReference>
<dbReference type="InterPro" id="IPR036390">
    <property type="entry name" value="WH_DNA-bd_sf"/>
</dbReference>
<dbReference type="RefSeq" id="WP_253646463.1">
    <property type="nucleotide sequence ID" value="NZ_BAAAMO010000002.1"/>
</dbReference>
<keyword evidence="3" id="KW-1185">Reference proteome</keyword>
<dbReference type="SUPFAM" id="SSF46785">
    <property type="entry name" value="Winged helix' DNA-binding domain"/>
    <property type="match status" value="1"/>
</dbReference>
<proteinExistence type="predicted"/>
<feature type="domain" description="HTH marR-type" evidence="1">
    <location>
        <begin position="11"/>
        <end position="145"/>
    </location>
</feature>
<dbReference type="Pfam" id="PF13463">
    <property type="entry name" value="HTH_27"/>
    <property type="match status" value="1"/>
</dbReference>
<dbReference type="PROSITE" id="PS50995">
    <property type="entry name" value="HTH_MARR_2"/>
    <property type="match status" value="1"/>
</dbReference>